<proteinExistence type="predicted"/>
<dbReference type="EMBL" id="JBHSMU010000007">
    <property type="protein sequence ID" value="MFC5459492.1"/>
    <property type="molecule type" value="Genomic_DNA"/>
</dbReference>
<evidence type="ECO:0000313" key="2">
    <source>
        <dbReference type="Proteomes" id="UP001596050"/>
    </source>
</evidence>
<evidence type="ECO:0000313" key="1">
    <source>
        <dbReference type="EMBL" id="MFC5459492.1"/>
    </source>
</evidence>
<dbReference type="InterPro" id="IPR032301">
    <property type="entry name" value="DUF4844"/>
</dbReference>
<dbReference type="Pfam" id="PF16133">
    <property type="entry name" value="DUF4844"/>
    <property type="match status" value="1"/>
</dbReference>
<protein>
    <submittedName>
        <fullName evidence="1">DUF4844 domain-containing protein</fullName>
    </submittedName>
</protein>
<sequence>MARDPWAAVRDAPLFVVPRVLDGLRAYRATFAGLPGNDAARLTAEIDGLQERLLTGIEGHPTKSWVLKQLRKTLDAVGDLEPAARGQVRVELERLMDILGIASADGALGEDFR</sequence>
<dbReference type="Gene3D" id="1.20.1480.40">
    <property type="entry name" value="Uncharacterised protein PF16133, DUF4844"/>
    <property type="match status" value="1"/>
</dbReference>
<dbReference type="InterPro" id="IPR038360">
    <property type="entry name" value="DUF4844_sf"/>
</dbReference>
<reference evidence="2" key="1">
    <citation type="journal article" date="2019" name="Int. J. Syst. Evol. Microbiol.">
        <title>The Global Catalogue of Microorganisms (GCM) 10K type strain sequencing project: providing services to taxonomists for standard genome sequencing and annotation.</title>
        <authorList>
            <consortium name="The Broad Institute Genomics Platform"/>
            <consortium name="The Broad Institute Genome Sequencing Center for Infectious Disease"/>
            <person name="Wu L."/>
            <person name="Ma J."/>
        </authorList>
    </citation>
    <scope>NUCLEOTIDE SEQUENCE [LARGE SCALE GENOMIC DNA]</scope>
    <source>
        <strain evidence="2">KACC 12649</strain>
    </source>
</reference>
<organism evidence="1 2">
    <name type="scientific">Massilia niabensis</name>
    <dbReference type="NCBI Taxonomy" id="544910"/>
    <lineage>
        <taxon>Bacteria</taxon>
        <taxon>Pseudomonadati</taxon>
        <taxon>Pseudomonadota</taxon>
        <taxon>Betaproteobacteria</taxon>
        <taxon>Burkholderiales</taxon>
        <taxon>Oxalobacteraceae</taxon>
        <taxon>Telluria group</taxon>
        <taxon>Massilia</taxon>
    </lineage>
</organism>
<comment type="caution">
    <text evidence="1">The sequence shown here is derived from an EMBL/GenBank/DDBJ whole genome shotgun (WGS) entry which is preliminary data.</text>
</comment>
<dbReference type="Proteomes" id="UP001596050">
    <property type="component" value="Unassembled WGS sequence"/>
</dbReference>
<dbReference type="RefSeq" id="WP_379781413.1">
    <property type="nucleotide sequence ID" value="NZ_JBHSMU010000007.1"/>
</dbReference>
<gene>
    <name evidence="1" type="ORF">ACFPN5_06690</name>
</gene>
<name>A0ABW0L319_9BURK</name>
<accession>A0ABW0L319</accession>
<keyword evidence="2" id="KW-1185">Reference proteome</keyword>